<sequence>MARTKKNPALTHVESDNKNMKKKKTGKKVAKAYGIYLHRVLKQVSPETGISSKGMAVMNSMMNDVFDRLAEEGARLAKYNSKQTISSREIQTAARLVLPGELAKHAVSEGTKAVSKYTSSLK</sequence>
<reference evidence="13" key="1">
    <citation type="submission" date="2022-01" db="EMBL/GenBank/DDBJ databases">
        <title>Genome Sequence Resource for Two Populations of Ditylenchus destructor, the Migratory Endoparasitic Phytonematode.</title>
        <authorList>
            <person name="Zhang H."/>
            <person name="Lin R."/>
            <person name="Xie B."/>
        </authorList>
    </citation>
    <scope>NUCLEOTIDE SEQUENCE</scope>
    <source>
        <strain evidence="13">BazhouSP</strain>
    </source>
</reference>
<dbReference type="SUPFAM" id="SSF47113">
    <property type="entry name" value="Histone-fold"/>
    <property type="match status" value="1"/>
</dbReference>
<name>A0AAD4NAB2_9BILA</name>
<keyword evidence="7 10" id="KW-0238">DNA-binding</keyword>
<evidence type="ECO:0000256" key="2">
    <source>
        <dbReference type="ARBA" id="ARBA00004286"/>
    </source>
</evidence>
<keyword evidence="8 10" id="KW-0539">Nucleus</keyword>
<feature type="domain" description="Core Histone H2A/H2B/H3" evidence="12">
    <location>
        <begin position="20"/>
        <end position="96"/>
    </location>
</feature>
<dbReference type="CDD" id="cd22910">
    <property type="entry name" value="HFD_H2B"/>
    <property type="match status" value="1"/>
</dbReference>
<dbReference type="InterPro" id="IPR009072">
    <property type="entry name" value="Histone-fold"/>
</dbReference>
<dbReference type="GO" id="GO:0030527">
    <property type="term" value="F:structural constituent of chromatin"/>
    <property type="evidence" value="ECO:0007669"/>
    <property type="project" value="InterPro"/>
</dbReference>
<evidence type="ECO:0000256" key="8">
    <source>
        <dbReference type="ARBA" id="ARBA00023242"/>
    </source>
</evidence>
<dbReference type="SMART" id="SM00427">
    <property type="entry name" value="H2B"/>
    <property type="match status" value="1"/>
</dbReference>
<comment type="similarity">
    <text evidence="3 10">Belongs to the histone H2B family.</text>
</comment>
<dbReference type="EMBL" id="JAKKPZ010000006">
    <property type="protein sequence ID" value="KAI1720397.1"/>
    <property type="molecule type" value="Genomic_DNA"/>
</dbReference>
<accession>A0AAD4NAB2</accession>
<dbReference type="PANTHER" id="PTHR23428">
    <property type="entry name" value="HISTONE H2B"/>
    <property type="match status" value="1"/>
</dbReference>
<feature type="region of interest" description="Disordered" evidence="11">
    <location>
        <begin position="1"/>
        <end position="26"/>
    </location>
</feature>
<keyword evidence="14" id="KW-1185">Reference proteome</keyword>
<evidence type="ECO:0000256" key="10">
    <source>
        <dbReference type="RuleBase" id="RU000451"/>
    </source>
</evidence>
<evidence type="ECO:0000256" key="5">
    <source>
        <dbReference type="ARBA" id="ARBA00022499"/>
    </source>
</evidence>
<keyword evidence="5" id="KW-1017">Isopeptide bond</keyword>
<dbReference type="AlphaFoldDB" id="A0AAD4NAB2"/>
<protein>
    <recommendedName>
        <fullName evidence="10">Histone H2B</fullName>
    </recommendedName>
</protein>
<evidence type="ECO:0000256" key="4">
    <source>
        <dbReference type="ARBA" id="ARBA00022454"/>
    </source>
</evidence>
<dbReference type="Gene3D" id="1.10.20.10">
    <property type="entry name" value="Histone, subunit A"/>
    <property type="match status" value="1"/>
</dbReference>
<dbReference type="InterPro" id="IPR000558">
    <property type="entry name" value="Histone_H2B"/>
</dbReference>
<comment type="caution">
    <text evidence="13">The sequence shown here is derived from an EMBL/GenBank/DDBJ whole genome shotgun (WGS) entry which is preliminary data.</text>
</comment>
<dbReference type="GO" id="GO:0046982">
    <property type="term" value="F:protein heterodimerization activity"/>
    <property type="evidence" value="ECO:0007669"/>
    <property type="project" value="InterPro"/>
</dbReference>
<comment type="subunit">
    <text evidence="10">The nucleosome is a histone octamer containing two molecules each of H2A, H2B, H3 and H4 assembled in one H3-H4 heterotetramer and two H2A-H2B heterodimers. The octamer wraps approximately 147 bp of DNA.</text>
</comment>
<dbReference type="Pfam" id="PF00125">
    <property type="entry name" value="Histone"/>
    <property type="match status" value="1"/>
</dbReference>
<evidence type="ECO:0000256" key="11">
    <source>
        <dbReference type="SAM" id="MobiDB-lite"/>
    </source>
</evidence>
<dbReference type="PROSITE" id="PS00357">
    <property type="entry name" value="HISTONE_H2B"/>
    <property type="match status" value="1"/>
</dbReference>
<evidence type="ECO:0000313" key="14">
    <source>
        <dbReference type="Proteomes" id="UP001201812"/>
    </source>
</evidence>
<gene>
    <name evidence="13" type="ORF">DdX_05786</name>
</gene>
<comment type="subcellular location">
    <subcellularLocation>
        <location evidence="2">Chromosome</location>
    </subcellularLocation>
    <subcellularLocation>
        <location evidence="1 10">Nucleus</location>
    </subcellularLocation>
</comment>
<dbReference type="InterPro" id="IPR007125">
    <property type="entry name" value="H2A/H2B/H3"/>
</dbReference>
<dbReference type="GO" id="GO:0003677">
    <property type="term" value="F:DNA binding"/>
    <property type="evidence" value="ECO:0007669"/>
    <property type="project" value="UniProtKB-KW"/>
</dbReference>
<keyword evidence="9 10" id="KW-0544">Nucleosome core</keyword>
<evidence type="ECO:0000256" key="6">
    <source>
        <dbReference type="ARBA" id="ARBA00022843"/>
    </source>
</evidence>
<dbReference type="InterPro" id="IPR055333">
    <property type="entry name" value="HISTONE_H2B_site"/>
</dbReference>
<keyword evidence="4 10" id="KW-0158">Chromosome</keyword>
<dbReference type="GO" id="GO:0000786">
    <property type="term" value="C:nucleosome"/>
    <property type="evidence" value="ECO:0007669"/>
    <property type="project" value="UniProtKB-KW"/>
</dbReference>
<organism evidence="13 14">
    <name type="scientific">Ditylenchus destructor</name>
    <dbReference type="NCBI Taxonomy" id="166010"/>
    <lineage>
        <taxon>Eukaryota</taxon>
        <taxon>Metazoa</taxon>
        <taxon>Ecdysozoa</taxon>
        <taxon>Nematoda</taxon>
        <taxon>Chromadorea</taxon>
        <taxon>Rhabditida</taxon>
        <taxon>Tylenchina</taxon>
        <taxon>Tylenchomorpha</taxon>
        <taxon>Sphaerularioidea</taxon>
        <taxon>Anguinidae</taxon>
        <taxon>Anguininae</taxon>
        <taxon>Ditylenchus</taxon>
    </lineage>
</organism>
<dbReference type="PRINTS" id="PR00621">
    <property type="entry name" value="HISTONEH2B"/>
</dbReference>
<evidence type="ECO:0000256" key="9">
    <source>
        <dbReference type="ARBA" id="ARBA00023269"/>
    </source>
</evidence>
<keyword evidence="6" id="KW-0832">Ubl conjugation</keyword>
<dbReference type="Proteomes" id="UP001201812">
    <property type="component" value="Unassembled WGS sequence"/>
</dbReference>
<evidence type="ECO:0000256" key="1">
    <source>
        <dbReference type="ARBA" id="ARBA00004123"/>
    </source>
</evidence>
<evidence type="ECO:0000313" key="13">
    <source>
        <dbReference type="EMBL" id="KAI1720397.1"/>
    </source>
</evidence>
<evidence type="ECO:0000259" key="12">
    <source>
        <dbReference type="Pfam" id="PF00125"/>
    </source>
</evidence>
<dbReference type="GO" id="GO:0005634">
    <property type="term" value="C:nucleus"/>
    <property type="evidence" value="ECO:0007669"/>
    <property type="project" value="UniProtKB-SubCell"/>
</dbReference>
<evidence type="ECO:0000256" key="3">
    <source>
        <dbReference type="ARBA" id="ARBA00006846"/>
    </source>
</evidence>
<evidence type="ECO:0000256" key="7">
    <source>
        <dbReference type="ARBA" id="ARBA00023125"/>
    </source>
</evidence>
<dbReference type="FunFam" id="1.10.20.10:FF:000043">
    <property type="entry name" value="Histone H2B"/>
    <property type="match status" value="1"/>
</dbReference>
<proteinExistence type="inferred from homology"/>